<sequence length="297" mass="32665">MPQHLVWLFGRAGIPVMEANNGNGNDLPGGSANADDGQGGDDNTPDNQPHKNQPGSDGEGEGEGEDDGKPKNSGLSDEAAKLLRDVMKHKDRAKQAESELTKLREALGDLKPEDVTALVQARKEQERKDLEKRGEYDRILEQVRQEQERERTSLSEQIDALRQQLNERDSKIEEMTIGRSFSESAFIREKSRIPASIARKEFGTHVDLVEGQIVVFDKPRGAAERTPIVDANGSYKSFEEAISQLYSNHPDSKDLLKVQGKPGSGSSTVDTGKKPEQQKPQATGVNRIAQALSSKNQ</sequence>
<feature type="compositionally biased region" description="Polar residues" evidence="2">
    <location>
        <begin position="45"/>
        <end position="55"/>
    </location>
</feature>
<name>A0A379PNZ1_ECTME</name>
<evidence type="ECO:0000256" key="1">
    <source>
        <dbReference type="SAM" id="Coils"/>
    </source>
</evidence>
<dbReference type="Pfam" id="PF20356">
    <property type="entry name" value="DUF6651"/>
    <property type="match status" value="1"/>
</dbReference>
<evidence type="ECO:0000313" key="4">
    <source>
        <dbReference type="EMBL" id="SUE95789.1"/>
    </source>
</evidence>
<feature type="region of interest" description="Disordered" evidence="2">
    <location>
        <begin position="249"/>
        <end position="297"/>
    </location>
</feature>
<keyword evidence="1" id="KW-0175">Coiled coil</keyword>
<reference evidence="4 5" key="1">
    <citation type="submission" date="2018-06" db="EMBL/GenBank/DDBJ databases">
        <authorList>
            <consortium name="Pathogen Informatics"/>
            <person name="Doyle S."/>
        </authorList>
    </citation>
    <scope>NUCLEOTIDE SEQUENCE [LARGE SCALE GENOMIC DNA]</scope>
    <source>
        <strain evidence="4 5">NCTC10899</strain>
    </source>
</reference>
<accession>A0A379PNZ1</accession>
<dbReference type="Proteomes" id="UP000254260">
    <property type="component" value="Unassembled WGS sequence"/>
</dbReference>
<feature type="region of interest" description="Disordered" evidence="2">
    <location>
        <begin position="17"/>
        <end position="99"/>
    </location>
</feature>
<feature type="coiled-coil region" evidence="1">
    <location>
        <begin position="144"/>
        <end position="171"/>
    </location>
</feature>
<feature type="compositionally biased region" description="Basic and acidic residues" evidence="2">
    <location>
        <begin position="78"/>
        <end position="99"/>
    </location>
</feature>
<dbReference type="EMBL" id="UGUU01000002">
    <property type="protein sequence ID" value="SUE95789.1"/>
    <property type="molecule type" value="Genomic_DNA"/>
</dbReference>
<dbReference type="OrthoDB" id="8481039at2"/>
<dbReference type="AlphaFoldDB" id="A0A379PNZ1"/>
<feature type="domain" description="DUF6651" evidence="3">
    <location>
        <begin position="167"/>
        <end position="269"/>
    </location>
</feature>
<gene>
    <name evidence="4" type="ORF">NCTC10899_05030</name>
</gene>
<dbReference type="RefSeq" id="WP_147285429.1">
    <property type="nucleotide sequence ID" value="NZ_UGUU01000002.1"/>
</dbReference>
<protein>
    <recommendedName>
        <fullName evidence="3">DUF6651 domain-containing protein</fullName>
    </recommendedName>
</protein>
<proteinExistence type="predicted"/>
<evidence type="ECO:0000313" key="5">
    <source>
        <dbReference type="Proteomes" id="UP000254260"/>
    </source>
</evidence>
<evidence type="ECO:0000256" key="2">
    <source>
        <dbReference type="SAM" id="MobiDB-lite"/>
    </source>
</evidence>
<evidence type="ECO:0000259" key="3">
    <source>
        <dbReference type="Pfam" id="PF20356"/>
    </source>
</evidence>
<organism evidence="4 5">
    <name type="scientific">Ectopseudomonas mendocina</name>
    <name type="common">Pseudomonas mendocina</name>
    <dbReference type="NCBI Taxonomy" id="300"/>
    <lineage>
        <taxon>Bacteria</taxon>
        <taxon>Pseudomonadati</taxon>
        <taxon>Pseudomonadota</taxon>
        <taxon>Gammaproteobacteria</taxon>
        <taxon>Pseudomonadales</taxon>
        <taxon>Pseudomonadaceae</taxon>
        <taxon>Ectopseudomonas</taxon>
    </lineage>
</organism>
<dbReference type="InterPro" id="IPR046593">
    <property type="entry name" value="DUF6651"/>
</dbReference>